<comment type="caution">
    <text evidence="2">The sequence shown here is derived from an EMBL/GenBank/DDBJ whole genome shotgun (WGS) entry which is preliminary data.</text>
</comment>
<dbReference type="EMBL" id="JAKUCV010000110">
    <property type="protein sequence ID" value="KAJ4851216.1"/>
    <property type="molecule type" value="Genomic_DNA"/>
</dbReference>
<keyword evidence="3" id="KW-1185">Reference proteome</keyword>
<dbReference type="OrthoDB" id="1923550at2759"/>
<proteinExistence type="predicted"/>
<accession>A0A9Q0GK02</accession>
<sequence>MELLKLSKFKLRLQALIAEARGLKEREHSANQECLLLIQRQKQTEEEYGRRLQEMQDELSASNDSRHKLERKVNYLQNDNALLENKQKELKGTIQSLLQSRETFVDAYQEWTCEMKRAVEARDRKISVLSEKINSQLSLFDSIEKEALGIRGVVDNVHHVVREKEGLVAGLRSKMDKVSALEGLFVEKFHHLENKLKQNEDELQRKDRAISELEAQLEAAKISNNCQMQIEDIST</sequence>
<dbReference type="Proteomes" id="UP001141552">
    <property type="component" value="Unassembled WGS sequence"/>
</dbReference>
<reference evidence="2" key="1">
    <citation type="submission" date="2022-02" db="EMBL/GenBank/DDBJ databases">
        <authorList>
            <person name="Henning P.M."/>
            <person name="McCubbin A.G."/>
            <person name="Shore J.S."/>
        </authorList>
    </citation>
    <scope>NUCLEOTIDE SEQUENCE</scope>
    <source>
        <strain evidence="2">F60SS</strain>
        <tissue evidence="2">Leaves</tissue>
    </source>
</reference>
<reference evidence="2" key="2">
    <citation type="journal article" date="2023" name="Plants (Basel)">
        <title>Annotation of the Turnera subulata (Passifloraceae) Draft Genome Reveals the S-Locus Evolved after the Divergence of Turneroideae from Passifloroideae in a Stepwise Manner.</title>
        <authorList>
            <person name="Henning P.M."/>
            <person name="Roalson E.H."/>
            <person name="Mir W."/>
            <person name="McCubbin A.G."/>
            <person name="Shore J.S."/>
        </authorList>
    </citation>
    <scope>NUCLEOTIDE SEQUENCE</scope>
    <source>
        <strain evidence="2">F60SS</strain>
    </source>
</reference>
<evidence type="ECO:0000313" key="2">
    <source>
        <dbReference type="EMBL" id="KAJ4851216.1"/>
    </source>
</evidence>
<evidence type="ECO:0000256" key="1">
    <source>
        <dbReference type="SAM" id="Coils"/>
    </source>
</evidence>
<protein>
    <submittedName>
        <fullName evidence="2">Uncharacterized protein</fullName>
    </submittedName>
</protein>
<evidence type="ECO:0000313" key="3">
    <source>
        <dbReference type="Proteomes" id="UP001141552"/>
    </source>
</evidence>
<keyword evidence="1" id="KW-0175">Coiled coil</keyword>
<gene>
    <name evidence="2" type="ORF">Tsubulata_032768</name>
</gene>
<organism evidence="2 3">
    <name type="scientific">Turnera subulata</name>
    <dbReference type="NCBI Taxonomy" id="218843"/>
    <lineage>
        <taxon>Eukaryota</taxon>
        <taxon>Viridiplantae</taxon>
        <taxon>Streptophyta</taxon>
        <taxon>Embryophyta</taxon>
        <taxon>Tracheophyta</taxon>
        <taxon>Spermatophyta</taxon>
        <taxon>Magnoliopsida</taxon>
        <taxon>eudicotyledons</taxon>
        <taxon>Gunneridae</taxon>
        <taxon>Pentapetalae</taxon>
        <taxon>rosids</taxon>
        <taxon>fabids</taxon>
        <taxon>Malpighiales</taxon>
        <taxon>Passifloraceae</taxon>
        <taxon>Turnera</taxon>
    </lineage>
</organism>
<name>A0A9Q0GK02_9ROSI</name>
<dbReference type="AlphaFoldDB" id="A0A9Q0GK02"/>
<feature type="coiled-coil region" evidence="1">
    <location>
        <begin position="189"/>
        <end position="223"/>
    </location>
</feature>
<feature type="coiled-coil region" evidence="1">
    <location>
        <begin position="6"/>
        <end position="100"/>
    </location>
</feature>